<dbReference type="Pfam" id="PF04320">
    <property type="entry name" value="YggL_50S_bp"/>
    <property type="match status" value="1"/>
</dbReference>
<dbReference type="EMBL" id="QWEZ01000001">
    <property type="protein sequence ID" value="RRJ85312.1"/>
    <property type="molecule type" value="Genomic_DNA"/>
</dbReference>
<accession>A0A3P3VR92</accession>
<proteinExistence type="predicted"/>
<comment type="caution">
    <text evidence="1">The sequence shown here is derived from an EMBL/GenBank/DDBJ whole genome shotgun (WGS) entry which is preliminary data.</text>
</comment>
<dbReference type="PANTHER" id="PTHR38778:SF1">
    <property type="entry name" value="CYTOPLASMIC PROTEIN"/>
    <property type="match status" value="1"/>
</dbReference>
<reference evidence="1 2" key="2">
    <citation type="submission" date="2018-12" db="EMBL/GenBank/DDBJ databases">
        <title>Simiduia agarivorans gen. nov., sp. nov., a marine, agarolytic bacterium isolated from shallow coastal water from Keelung, Taiwan.</title>
        <authorList>
            <person name="Shieh W.Y."/>
        </authorList>
    </citation>
    <scope>NUCLEOTIDE SEQUENCE [LARGE SCALE GENOMIC DNA]</scope>
    <source>
        <strain evidence="1 2">GTF-13</strain>
    </source>
</reference>
<protein>
    <submittedName>
        <fullName evidence="1">DUF469 family protein</fullName>
    </submittedName>
</protein>
<evidence type="ECO:0000313" key="1">
    <source>
        <dbReference type="EMBL" id="RRJ85312.1"/>
    </source>
</evidence>
<sequence>MQDDKKRSRRLRKKLYLGEFAVLGFEFTCRINLKDEAEFDTLFDALADLMGERNLLVIGGGSEESFEGYVVSSERYQSATDEDRKAVEQWLAQQPCISDAVVSELSDAHYGV</sequence>
<reference evidence="1 2" key="1">
    <citation type="submission" date="2018-08" db="EMBL/GenBank/DDBJ databases">
        <authorList>
            <person name="Khan S.A."/>
        </authorList>
    </citation>
    <scope>NUCLEOTIDE SEQUENCE [LARGE SCALE GENOMIC DNA]</scope>
    <source>
        <strain evidence="1 2">GTF-13</strain>
    </source>
</reference>
<keyword evidence="2" id="KW-1185">Reference proteome</keyword>
<dbReference type="GO" id="GO:0005829">
    <property type="term" value="C:cytosol"/>
    <property type="evidence" value="ECO:0007669"/>
    <property type="project" value="TreeGrafter"/>
</dbReference>
<name>A0A3P3VR92_9GAMM</name>
<dbReference type="RefSeq" id="WP_125015738.1">
    <property type="nucleotide sequence ID" value="NZ_QWEZ01000001.1"/>
</dbReference>
<dbReference type="AlphaFoldDB" id="A0A3P3VR92"/>
<gene>
    <name evidence="1" type="ORF">D0544_09700</name>
</gene>
<dbReference type="PANTHER" id="PTHR38778">
    <property type="entry name" value="CYTOPLASMIC PROTEIN-RELATED"/>
    <property type="match status" value="1"/>
</dbReference>
<organism evidence="1 2">
    <name type="scientific">Aestuariirhabdus litorea</name>
    <dbReference type="NCBI Taxonomy" id="2528527"/>
    <lineage>
        <taxon>Bacteria</taxon>
        <taxon>Pseudomonadati</taxon>
        <taxon>Pseudomonadota</taxon>
        <taxon>Gammaproteobacteria</taxon>
        <taxon>Oceanospirillales</taxon>
        <taxon>Aestuariirhabdaceae</taxon>
        <taxon>Aestuariirhabdus</taxon>
    </lineage>
</organism>
<dbReference type="Proteomes" id="UP000280792">
    <property type="component" value="Unassembled WGS sequence"/>
</dbReference>
<dbReference type="InterPro" id="IPR007416">
    <property type="entry name" value="YggL_50S_bp"/>
</dbReference>
<evidence type="ECO:0000313" key="2">
    <source>
        <dbReference type="Proteomes" id="UP000280792"/>
    </source>
</evidence>